<keyword evidence="1" id="KW-1133">Transmembrane helix</keyword>
<reference evidence="3 4" key="1">
    <citation type="submission" date="2021-03" db="EMBL/GenBank/DDBJ databases">
        <title>Genomic Encyclopedia of Type Strains, Phase IV (KMG-IV): sequencing the most valuable type-strain genomes for metagenomic binning, comparative biology and taxonomic classification.</title>
        <authorList>
            <person name="Goeker M."/>
        </authorList>
    </citation>
    <scope>NUCLEOTIDE SEQUENCE [LARGE SCALE GENOMIC DNA]</scope>
    <source>
        <strain evidence="3 4">DSM 26427</strain>
    </source>
</reference>
<name>A0ABS4EL42_9HYPH</name>
<dbReference type="Proteomes" id="UP000823786">
    <property type="component" value="Unassembled WGS sequence"/>
</dbReference>
<dbReference type="InterPro" id="IPR029150">
    <property type="entry name" value="dCache_3"/>
</dbReference>
<keyword evidence="1" id="KW-0812">Transmembrane</keyword>
<feature type="transmembrane region" description="Helical" evidence="1">
    <location>
        <begin position="298"/>
        <end position="324"/>
    </location>
</feature>
<comment type="caution">
    <text evidence="3">The sequence shown here is derived from an EMBL/GenBank/DDBJ whole genome shotgun (WGS) entry which is preliminary data.</text>
</comment>
<evidence type="ECO:0000313" key="4">
    <source>
        <dbReference type="Proteomes" id="UP000823786"/>
    </source>
</evidence>
<gene>
    <name evidence="3" type="ORF">J2Z75_002177</name>
</gene>
<accession>A0ABS4EL42</accession>
<evidence type="ECO:0000256" key="1">
    <source>
        <dbReference type="SAM" id="Phobius"/>
    </source>
</evidence>
<dbReference type="EMBL" id="JAGGJV010000003">
    <property type="protein sequence ID" value="MBP1858669.1"/>
    <property type="molecule type" value="Genomic_DNA"/>
</dbReference>
<sequence>MKFRRNAPIAIILAIVIIIAGSAFISSRLFSGMTDAVEADQFRLMGAIVETAIRDAENKALARAELLADLPSVQKLLAAGDRTGLEAELARMFANQKARHGVDQAQFHIPPATSFLRLHDPKTFGDDLSAFRPMVVAVNRDRVPLKGAAVARSGPAIFGVAPVFDQGGKHLGSVEIGIDYGPLLAGLKTAYGIDLALFIEEASLKQYAQGVDPERMGEQNRVGRYIRFESTNAQLMAELAGAEDVAVVNEPVRYVRDAQGLVRGVLLLPVNSSSGTPLGVIAATSDFSASRAAVNRSLIWQAVITLIAIVFLSGFVLIVLRGFVLRPLQVLGQRFDTVSAGEPLAPIVGSETFPREMQPFVALYDKIRSRRSEADKAP</sequence>
<organism evidence="3 4">
    <name type="scientific">Rhizobium herbae</name>
    <dbReference type="NCBI Taxonomy" id="508661"/>
    <lineage>
        <taxon>Bacteria</taxon>
        <taxon>Pseudomonadati</taxon>
        <taxon>Pseudomonadota</taxon>
        <taxon>Alphaproteobacteria</taxon>
        <taxon>Hyphomicrobiales</taxon>
        <taxon>Rhizobiaceae</taxon>
        <taxon>Rhizobium/Agrobacterium group</taxon>
        <taxon>Rhizobium</taxon>
    </lineage>
</organism>
<dbReference type="Pfam" id="PF14827">
    <property type="entry name" value="dCache_3"/>
    <property type="match status" value="1"/>
</dbReference>
<dbReference type="SUPFAM" id="SSF103190">
    <property type="entry name" value="Sensory domain-like"/>
    <property type="match status" value="1"/>
</dbReference>
<proteinExistence type="predicted"/>
<feature type="domain" description="Double Cache" evidence="2">
    <location>
        <begin position="48"/>
        <end position="201"/>
    </location>
</feature>
<dbReference type="InterPro" id="IPR029151">
    <property type="entry name" value="Sensor-like_sf"/>
</dbReference>
<keyword evidence="4" id="KW-1185">Reference proteome</keyword>
<evidence type="ECO:0000259" key="2">
    <source>
        <dbReference type="Pfam" id="PF14827"/>
    </source>
</evidence>
<evidence type="ECO:0000313" key="3">
    <source>
        <dbReference type="EMBL" id="MBP1858669.1"/>
    </source>
</evidence>
<keyword evidence="1" id="KW-0472">Membrane</keyword>
<protein>
    <submittedName>
        <fullName evidence="3">Methyl-accepting chemotaxis protein</fullName>
    </submittedName>
</protein>
<dbReference type="Gene3D" id="3.30.450.20">
    <property type="entry name" value="PAS domain"/>
    <property type="match status" value="1"/>
</dbReference>